<feature type="domain" description="HD/PDEase" evidence="1">
    <location>
        <begin position="15"/>
        <end position="123"/>
    </location>
</feature>
<dbReference type="Pfam" id="PF01966">
    <property type="entry name" value="HD"/>
    <property type="match status" value="1"/>
</dbReference>
<comment type="caution">
    <text evidence="2">The sequence shown here is derived from an EMBL/GenBank/DDBJ whole genome shotgun (WGS) entry which is preliminary data.</text>
</comment>
<gene>
    <name evidence="2" type="ORF">COY66_01795</name>
</gene>
<dbReference type="Gene3D" id="1.10.3210.10">
    <property type="entry name" value="Hypothetical protein af1432"/>
    <property type="match status" value="1"/>
</dbReference>
<evidence type="ECO:0000313" key="3">
    <source>
        <dbReference type="Proteomes" id="UP000230779"/>
    </source>
</evidence>
<dbReference type="InterPro" id="IPR003607">
    <property type="entry name" value="HD/PDEase_dom"/>
</dbReference>
<dbReference type="CDD" id="cd00077">
    <property type="entry name" value="HDc"/>
    <property type="match status" value="1"/>
</dbReference>
<dbReference type="NCBIfam" id="TIGR00277">
    <property type="entry name" value="HDIG"/>
    <property type="match status" value="1"/>
</dbReference>
<accession>A0A2M7RKU4</accession>
<protein>
    <submittedName>
        <fullName evidence="2">Phosphohydrolase</fullName>
    </submittedName>
</protein>
<sequence>MNRADALAFLREKVKNQNLFKHSLAVEAVMRRLARNFKEDEEKWALAGLLHDIDYEETKDNPEVHSLRGAAMLIEKELEPEIIDAVKAHNEIHGIPRKTKIAQALYCTDPLTGLIVAATLVLPDKKIANLSVDNILNRFKENSFAKGANRKVISACQELNLNLEKFAEIGLEAMQSINKEIGL</sequence>
<dbReference type="InterPro" id="IPR006675">
    <property type="entry name" value="HDIG_dom"/>
</dbReference>
<evidence type="ECO:0000313" key="2">
    <source>
        <dbReference type="EMBL" id="PIY97006.1"/>
    </source>
</evidence>
<dbReference type="InterPro" id="IPR006674">
    <property type="entry name" value="HD_domain"/>
</dbReference>
<dbReference type="Proteomes" id="UP000230779">
    <property type="component" value="Unassembled WGS sequence"/>
</dbReference>
<dbReference type="PANTHER" id="PTHR38659:SF1">
    <property type="entry name" value="METAL DEPENDENT PHOSPHOHYDROLASE"/>
    <property type="match status" value="1"/>
</dbReference>
<keyword evidence="2" id="KW-0378">Hydrolase</keyword>
<reference evidence="2 3" key="1">
    <citation type="submission" date="2017-09" db="EMBL/GenBank/DDBJ databases">
        <title>Depth-based differentiation of microbial function through sediment-hosted aquifers and enrichment of novel symbionts in the deep terrestrial subsurface.</title>
        <authorList>
            <person name="Probst A.J."/>
            <person name="Ladd B."/>
            <person name="Jarett J.K."/>
            <person name="Geller-Mcgrath D.E."/>
            <person name="Sieber C.M."/>
            <person name="Emerson J.B."/>
            <person name="Anantharaman K."/>
            <person name="Thomas B.C."/>
            <person name="Malmstrom R."/>
            <person name="Stieglmeier M."/>
            <person name="Klingl A."/>
            <person name="Woyke T."/>
            <person name="Ryan C.M."/>
            <person name="Banfield J.F."/>
        </authorList>
    </citation>
    <scope>NUCLEOTIDE SEQUENCE [LARGE SCALE GENOMIC DNA]</scope>
    <source>
        <strain evidence="2">CG_4_10_14_0_8_um_filter_42_10</strain>
    </source>
</reference>
<dbReference type="PANTHER" id="PTHR38659">
    <property type="entry name" value="METAL-DEPENDENT PHOSPHOHYDROLASE"/>
    <property type="match status" value="1"/>
</dbReference>
<dbReference type="SUPFAM" id="SSF109604">
    <property type="entry name" value="HD-domain/PDEase-like"/>
    <property type="match status" value="1"/>
</dbReference>
<organism evidence="2 3">
    <name type="scientific">Candidatus Kerfeldbacteria bacterium CG_4_10_14_0_8_um_filter_42_10</name>
    <dbReference type="NCBI Taxonomy" id="2014248"/>
    <lineage>
        <taxon>Bacteria</taxon>
        <taxon>Candidatus Kerfeldiibacteriota</taxon>
    </lineage>
</organism>
<dbReference type="AlphaFoldDB" id="A0A2M7RKU4"/>
<name>A0A2M7RKU4_9BACT</name>
<evidence type="ECO:0000259" key="1">
    <source>
        <dbReference type="SMART" id="SM00471"/>
    </source>
</evidence>
<dbReference type="EMBL" id="PFMD01000022">
    <property type="protein sequence ID" value="PIY97006.1"/>
    <property type="molecule type" value="Genomic_DNA"/>
</dbReference>
<proteinExistence type="predicted"/>
<dbReference type="GO" id="GO:0016787">
    <property type="term" value="F:hydrolase activity"/>
    <property type="evidence" value="ECO:0007669"/>
    <property type="project" value="UniProtKB-KW"/>
</dbReference>
<dbReference type="SMART" id="SM00471">
    <property type="entry name" value="HDc"/>
    <property type="match status" value="1"/>
</dbReference>